<evidence type="ECO:0000313" key="2">
    <source>
        <dbReference type="Proteomes" id="UP000831701"/>
    </source>
</evidence>
<proteinExistence type="predicted"/>
<comment type="caution">
    <text evidence="1">The sequence shown here is derived from an EMBL/GenBank/DDBJ whole genome shotgun (WGS) entry which is preliminary data.</text>
</comment>
<evidence type="ECO:0000313" key="1">
    <source>
        <dbReference type="EMBL" id="KAI3361131.1"/>
    </source>
</evidence>
<name>A0ACB8W097_9TELE</name>
<keyword evidence="2" id="KW-1185">Reference proteome</keyword>
<accession>A0ACB8W097</accession>
<dbReference type="EMBL" id="CM041546">
    <property type="protein sequence ID" value="KAI3361131.1"/>
    <property type="molecule type" value="Genomic_DNA"/>
</dbReference>
<organism evidence="1 2">
    <name type="scientific">Scortum barcoo</name>
    <name type="common">barcoo grunter</name>
    <dbReference type="NCBI Taxonomy" id="214431"/>
    <lineage>
        <taxon>Eukaryota</taxon>
        <taxon>Metazoa</taxon>
        <taxon>Chordata</taxon>
        <taxon>Craniata</taxon>
        <taxon>Vertebrata</taxon>
        <taxon>Euteleostomi</taxon>
        <taxon>Actinopterygii</taxon>
        <taxon>Neopterygii</taxon>
        <taxon>Teleostei</taxon>
        <taxon>Neoteleostei</taxon>
        <taxon>Acanthomorphata</taxon>
        <taxon>Eupercaria</taxon>
        <taxon>Centrarchiformes</taxon>
        <taxon>Terapontoidei</taxon>
        <taxon>Terapontidae</taxon>
        <taxon>Scortum</taxon>
    </lineage>
</organism>
<protein>
    <submittedName>
        <fullName evidence="1">Uncharacterized protein</fullName>
    </submittedName>
</protein>
<reference evidence="1" key="1">
    <citation type="submission" date="2022-04" db="EMBL/GenBank/DDBJ databases">
        <title>Jade perch genome.</title>
        <authorList>
            <person name="Chao B."/>
        </authorList>
    </citation>
    <scope>NUCLEOTIDE SEQUENCE</scope>
    <source>
        <strain evidence="1">CB-2022</strain>
    </source>
</reference>
<dbReference type="Proteomes" id="UP000831701">
    <property type="component" value="Chromosome 16"/>
</dbReference>
<sequence length="337" mass="38068">MREKAKPGKDSSGAGQGGANIQIKSRENTHLKVGRPTKTPKGKGLGKAGAKRLGRLLKRALPEPAESAAGSRMSLPKTPVRLFKHQVQTEAKNAPKADTAKPTSHHVSQLILSVVSQCKHRGGMSMAELKQTLAAGGFNVTKNKKQVNMVTKRLINNETLVPTTRNVSFKLNNKKQTDTKRATTSSLESPRPKRDLKQSKTGSKSPKRVKMAKRQDRKTPKPKSKTRRAAAKSHKRTRKTPKAATKTHKPRGKTPRARRLSKSVQKRRRAAKRKAAQFRKAPRRSQSSLRHQPKQRRYGYKSSQKRQPPRRRHPDTRSRYKTQRRQVGRKRAYYYSN</sequence>
<gene>
    <name evidence="1" type="ORF">L3Q82_013332</name>
</gene>